<sequence>MYPGIRLVPFFPTWWAKDAIKDDRPTVSGKNLSPSRGDQFPHAGRARFLPCSMLNAAIHYSRGGDRCSGSPYWGEGILLRRKCPPSMASGSSSIAKSRRNNQVIITKEKEKETTEQHAMNEGRAIQPHQPSLPGDGDRKIEIHWARALQRQRANKPTSNNAQLLPRFMICACPDSSFYPSSENGGLHTLIIRAPPNPTDSPLASSPAGP</sequence>
<evidence type="ECO:0000313" key="3">
    <source>
        <dbReference type="Proteomes" id="UP000253845"/>
    </source>
</evidence>
<accession>A0A370C8A4</accession>
<dbReference type="Proteomes" id="UP000253845">
    <property type="component" value="Unassembled WGS sequence"/>
</dbReference>
<name>A0A370C8A4_ASPNG</name>
<dbReference type="VEuPathDB" id="FungiDB:M747DRAFT_330091"/>
<protein>
    <submittedName>
        <fullName evidence="2">Uncharacterized protein</fullName>
    </submittedName>
</protein>
<dbReference type="AlphaFoldDB" id="A0A370C8A4"/>
<feature type="region of interest" description="Disordered" evidence="1">
    <location>
        <begin position="107"/>
        <end position="137"/>
    </location>
</feature>
<reference evidence="2 3" key="1">
    <citation type="submission" date="2018-07" db="EMBL/GenBank/DDBJ databases">
        <title>Section-level genome sequencing of Aspergillus section Nigri to investigate inter- and intra-species variation.</title>
        <authorList>
            <consortium name="DOE Joint Genome Institute"/>
            <person name="Vesth T.C."/>
            <person name="Nybo J.L."/>
            <person name="Theobald S."/>
            <person name="Frisvad J.C."/>
            <person name="Larsen T.O."/>
            <person name="Nielsen K.F."/>
            <person name="Hoof J.B."/>
            <person name="Brandl J."/>
            <person name="Salamov A."/>
            <person name="Riley R."/>
            <person name="Gladden J.M."/>
            <person name="Phatale P."/>
            <person name="Nielsen M.T."/>
            <person name="Lyhne E.K."/>
            <person name="Kogle M.E."/>
            <person name="Strasser K."/>
            <person name="McDonnell E."/>
            <person name="Barry K."/>
            <person name="Clum A."/>
            <person name="Chen C."/>
            <person name="Nolan M."/>
            <person name="Sandor L."/>
            <person name="Kuo A."/>
            <person name="Lipzen A."/>
            <person name="Hainaut M."/>
            <person name="Drula E."/>
            <person name="Tsang A."/>
            <person name="Magnuson J.K."/>
            <person name="Henrissat B."/>
            <person name="Wiebenga A."/>
            <person name="Simmons B.A."/>
            <person name="Makela M.R."/>
            <person name="De vries R.P."/>
            <person name="Grigoriev I.V."/>
            <person name="Mortensen U.H."/>
            <person name="Baker S.E."/>
            <person name="Andersen M.R."/>
        </authorList>
    </citation>
    <scope>NUCLEOTIDE SEQUENCE [LARGE SCALE GENOMIC DNA]</scope>
    <source>
        <strain evidence="2 3">ATCC 13496</strain>
    </source>
</reference>
<proteinExistence type="predicted"/>
<feature type="compositionally biased region" description="Basic and acidic residues" evidence="1">
    <location>
        <begin position="107"/>
        <end position="120"/>
    </location>
</feature>
<gene>
    <name evidence="2" type="ORF">M747DRAFT_330091</name>
</gene>
<organism evidence="2 3">
    <name type="scientific">Aspergillus niger ATCC 13496</name>
    <dbReference type="NCBI Taxonomy" id="1353008"/>
    <lineage>
        <taxon>Eukaryota</taxon>
        <taxon>Fungi</taxon>
        <taxon>Dikarya</taxon>
        <taxon>Ascomycota</taxon>
        <taxon>Pezizomycotina</taxon>
        <taxon>Eurotiomycetes</taxon>
        <taxon>Eurotiomycetidae</taxon>
        <taxon>Eurotiales</taxon>
        <taxon>Aspergillaceae</taxon>
        <taxon>Aspergillus</taxon>
        <taxon>Aspergillus subgen. Circumdati</taxon>
    </lineage>
</organism>
<feature type="region of interest" description="Disordered" evidence="1">
    <location>
        <begin position="188"/>
        <end position="209"/>
    </location>
</feature>
<evidence type="ECO:0000313" key="2">
    <source>
        <dbReference type="EMBL" id="RDH22193.1"/>
    </source>
</evidence>
<dbReference type="EMBL" id="KZ851908">
    <property type="protein sequence ID" value="RDH22193.1"/>
    <property type="molecule type" value="Genomic_DNA"/>
</dbReference>
<evidence type="ECO:0000256" key="1">
    <source>
        <dbReference type="SAM" id="MobiDB-lite"/>
    </source>
</evidence>